<dbReference type="GO" id="GO:0016020">
    <property type="term" value="C:membrane"/>
    <property type="evidence" value="ECO:0007669"/>
    <property type="project" value="InterPro"/>
</dbReference>
<feature type="transmembrane region" description="Helical" evidence="11">
    <location>
        <begin position="386"/>
        <end position="406"/>
    </location>
</feature>
<dbReference type="OrthoDB" id="5210at2759"/>
<dbReference type="NCBIfam" id="NF001960">
    <property type="entry name" value="PRK00733.3-5"/>
    <property type="match status" value="1"/>
</dbReference>
<dbReference type="PANTHER" id="PTHR31998">
    <property type="entry name" value="K(+)-INSENSITIVE PYROPHOSPHATE-ENERGIZED PROTON PUMP"/>
    <property type="match status" value="1"/>
</dbReference>
<dbReference type="Pfam" id="PF03030">
    <property type="entry name" value="H_PPase"/>
    <property type="match status" value="1"/>
</dbReference>
<dbReference type="GO" id="GO:0012505">
    <property type="term" value="C:endomembrane system"/>
    <property type="evidence" value="ECO:0007669"/>
    <property type="project" value="UniProtKB-SubCell"/>
</dbReference>
<dbReference type="EMBL" id="CACSLK010027752">
    <property type="protein sequence ID" value="CAA0828010.1"/>
    <property type="molecule type" value="Genomic_DNA"/>
</dbReference>
<evidence type="ECO:0000256" key="3">
    <source>
        <dbReference type="ARBA" id="ARBA00022448"/>
    </source>
</evidence>
<evidence type="ECO:0000256" key="10">
    <source>
        <dbReference type="SAM" id="MobiDB-lite"/>
    </source>
</evidence>
<feature type="transmembrane region" description="Helical" evidence="11">
    <location>
        <begin position="714"/>
        <end position="733"/>
    </location>
</feature>
<feature type="transmembrane region" description="Helical" evidence="11">
    <location>
        <begin position="244"/>
        <end position="262"/>
    </location>
</feature>
<accession>A0A9N7NAH6</accession>
<keyword evidence="5" id="KW-0460">Magnesium</keyword>
<feature type="transmembrane region" description="Helical" evidence="11">
    <location>
        <begin position="613"/>
        <end position="636"/>
    </location>
</feature>
<reference evidence="12" key="1">
    <citation type="submission" date="2019-12" db="EMBL/GenBank/DDBJ databases">
        <authorList>
            <person name="Scholes J."/>
        </authorList>
    </citation>
    <scope>NUCLEOTIDE SEQUENCE</scope>
</reference>
<protein>
    <recommendedName>
        <fullName evidence="2">H(+)-exporting diphosphatase</fullName>
        <ecNumber evidence="2">7.1.3.1</ecNumber>
    </recommendedName>
</protein>
<gene>
    <name evidence="12" type="ORF">SHERM_23705</name>
</gene>
<feature type="transmembrane region" description="Helical" evidence="11">
    <location>
        <begin position="684"/>
        <end position="702"/>
    </location>
</feature>
<dbReference type="PIRSF" id="PIRSF001265">
    <property type="entry name" value="H+-PPase"/>
    <property type="match status" value="1"/>
</dbReference>
<feature type="transmembrane region" description="Helical" evidence="11">
    <location>
        <begin position="119"/>
        <end position="136"/>
    </location>
</feature>
<feature type="region of interest" description="Disordered" evidence="10">
    <location>
        <begin position="1"/>
        <end position="21"/>
    </location>
</feature>
<dbReference type="AlphaFoldDB" id="A0A9N7NAH6"/>
<comment type="subcellular location">
    <subcellularLocation>
        <location evidence="1">Endomembrane system</location>
        <topology evidence="1">Multi-pass membrane protein</topology>
    </subcellularLocation>
</comment>
<feature type="transmembrane region" description="Helical" evidence="11">
    <location>
        <begin position="507"/>
        <end position="529"/>
    </location>
</feature>
<keyword evidence="7 11" id="KW-1133">Transmembrane helix</keyword>
<feature type="transmembrane region" description="Helical" evidence="11">
    <location>
        <begin position="346"/>
        <end position="366"/>
    </location>
</feature>
<feature type="transmembrane region" description="Helical" evidence="11">
    <location>
        <begin position="156"/>
        <end position="180"/>
    </location>
</feature>
<feature type="transmembrane region" description="Helical" evidence="11">
    <location>
        <begin position="200"/>
        <end position="224"/>
    </location>
</feature>
<dbReference type="NCBIfam" id="TIGR01104">
    <property type="entry name" value="V_PPase"/>
    <property type="match status" value="1"/>
</dbReference>
<evidence type="ECO:0000313" key="13">
    <source>
        <dbReference type="Proteomes" id="UP001153555"/>
    </source>
</evidence>
<evidence type="ECO:0000256" key="11">
    <source>
        <dbReference type="SAM" id="Phobius"/>
    </source>
</evidence>
<feature type="transmembrane region" description="Helical" evidence="11">
    <location>
        <begin position="39"/>
        <end position="59"/>
    </location>
</feature>
<keyword evidence="8" id="KW-0406">Ion transport</keyword>
<evidence type="ECO:0000256" key="8">
    <source>
        <dbReference type="ARBA" id="ARBA00023065"/>
    </source>
</evidence>
<dbReference type="EC" id="7.1.3.1" evidence="2"/>
<dbReference type="GO" id="GO:0004427">
    <property type="term" value="F:inorganic diphosphate phosphatase activity"/>
    <property type="evidence" value="ECO:0007669"/>
    <property type="project" value="InterPro"/>
</dbReference>
<dbReference type="Proteomes" id="UP001153555">
    <property type="component" value="Unassembled WGS sequence"/>
</dbReference>
<feature type="transmembrane region" description="Helical" evidence="11">
    <location>
        <begin position="418"/>
        <end position="439"/>
    </location>
</feature>
<feature type="transmembrane region" description="Helical" evidence="11">
    <location>
        <begin position="574"/>
        <end position="592"/>
    </location>
</feature>
<dbReference type="NCBIfam" id="NF001953">
    <property type="entry name" value="PRK00733.2-1"/>
    <property type="match status" value="1"/>
</dbReference>
<keyword evidence="9 11" id="KW-0472">Membrane</keyword>
<name>A0A9N7NAH6_STRHE</name>
<evidence type="ECO:0000256" key="5">
    <source>
        <dbReference type="ARBA" id="ARBA00022842"/>
    </source>
</evidence>
<proteinExistence type="inferred from homology"/>
<evidence type="ECO:0000256" key="9">
    <source>
        <dbReference type="ARBA" id="ARBA00023136"/>
    </source>
</evidence>
<dbReference type="InterPro" id="IPR004131">
    <property type="entry name" value="PPase-energised_H-pump"/>
</dbReference>
<dbReference type="GO" id="GO:0009678">
    <property type="term" value="F:diphosphate hydrolysis-driven proton transmembrane transporter activity"/>
    <property type="evidence" value="ECO:0007669"/>
    <property type="project" value="UniProtKB-EC"/>
</dbReference>
<sequence length="800" mass="84824">MDNDVEGGNLGPYQEKPRTFPNMRTKPYTPLIFHLIMRINIRVLMVLLLVGVCALVYIGASTSPIIVFVYSVCVISFLVSIYLTKWVLAKDEGPPEMVQISDAIRDGAEGFFRTQYGTISKMAVLLGLVILSIYLFRSTTPQQESSGLGRATSAYITVASFLLGALCSGVAGYVGMWVSVRANVRVSSAARRSAREALQIAVRAGGFSALVVVGMAVIGIAILYATFYVWLGVDSPGAMKVTDLPLLLVGYGFGASFVALFAQLGGGIYTKAADVGADLVGKVEQGIPEDDPRNPAVIADLVGDNVGDCAARGADLFESIAAEIISAMILGGTMAQRCKIEDPSGFILFPLVVHSFDLIISSIGIFSIRNTRDSGKIGVIEDPMTILQKGYSVTILLAVLTFGVSTRWMLYTEQAPSAWLNFALCGLVGIMTAYIFVWITKYYTDYKHEPVRSLALSSSTGHGTNIIAGVSLGLESTALPVLVISVSIISAYWLGHSSGLVDESGSPTGGLFGTAVATMGMLSTAAYVLTMDMFGPIADNAGGIVEMSQQPESVREITDVLDAVGNTTKATTKGFAIGSAALASFLLFSAYMDEVASFAHVPFNQVDIAIPEVFVGGLLGSMLIFLFSAWACAAVGRSAQEVVNEVRRQFIERPGIMDYKEKPDYGRCVSIVASASLREMIKPGALAIISPIVVGFLFRVLGYYTGHPLLGAKVVAAMLMFATVSGILMALFLNTAGGAWDNAKKYIETGALGGKGSDCHKAAVTGDTVGDPFKDTAGPSLHVLIKMLATITLVMAPVFL</sequence>
<feature type="transmembrane region" description="Helical" evidence="11">
    <location>
        <begin position="477"/>
        <end position="495"/>
    </location>
</feature>
<evidence type="ECO:0000313" key="12">
    <source>
        <dbReference type="EMBL" id="CAA0828010.1"/>
    </source>
</evidence>
<keyword evidence="3" id="KW-0813">Transport</keyword>
<keyword evidence="4 11" id="KW-0812">Transmembrane</keyword>
<feature type="transmembrane region" description="Helical" evidence="11">
    <location>
        <begin position="65"/>
        <end position="83"/>
    </location>
</feature>
<evidence type="ECO:0000256" key="2">
    <source>
        <dbReference type="ARBA" id="ARBA00013242"/>
    </source>
</evidence>
<comment type="caution">
    <text evidence="12">The sequence shown here is derived from an EMBL/GenBank/DDBJ whole genome shotgun (WGS) entry which is preliminary data.</text>
</comment>
<evidence type="ECO:0000256" key="1">
    <source>
        <dbReference type="ARBA" id="ARBA00004127"/>
    </source>
</evidence>
<dbReference type="HAMAP" id="MF_01129">
    <property type="entry name" value="PPase_energized_pump"/>
    <property type="match status" value="1"/>
</dbReference>
<evidence type="ECO:0000256" key="7">
    <source>
        <dbReference type="ARBA" id="ARBA00022989"/>
    </source>
</evidence>
<keyword evidence="6" id="KW-1278">Translocase</keyword>
<keyword evidence="13" id="KW-1185">Reference proteome</keyword>
<evidence type="ECO:0000256" key="4">
    <source>
        <dbReference type="ARBA" id="ARBA00022692"/>
    </source>
</evidence>
<evidence type="ECO:0000256" key="6">
    <source>
        <dbReference type="ARBA" id="ARBA00022967"/>
    </source>
</evidence>
<organism evidence="12 13">
    <name type="scientific">Striga hermonthica</name>
    <name type="common">Purple witchweed</name>
    <name type="synonym">Buchnera hermonthica</name>
    <dbReference type="NCBI Taxonomy" id="68872"/>
    <lineage>
        <taxon>Eukaryota</taxon>
        <taxon>Viridiplantae</taxon>
        <taxon>Streptophyta</taxon>
        <taxon>Embryophyta</taxon>
        <taxon>Tracheophyta</taxon>
        <taxon>Spermatophyta</taxon>
        <taxon>Magnoliopsida</taxon>
        <taxon>eudicotyledons</taxon>
        <taxon>Gunneridae</taxon>
        <taxon>Pentapetalae</taxon>
        <taxon>asterids</taxon>
        <taxon>lamiids</taxon>
        <taxon>Lamiales</taxon>
        <taxon>Orobanchaceae</taxon>
        <taxon>Buchnereae</taxon>
        <taxon>Striga</taxon>
    </lineage>
</organism>